<dbReference type="InterPro" id="IPR020806">
    <property type="entry name" value="PKS_PP-bd"/>
</dbReference>
<feature type="active site" description="Proton donor; for dehydratase activity" evidence="4">
    <location>
        <position position="1105"/>
    </location>
</feature>
<dbReference type="PROSITE" id="PS50075">
    <property type="entry name" value="CARRIER"/>
    <property type="match status" value="1"/>
</dbReference>
<accession>A0A8S4Q0H9</accession>
<dbReference type="GO" id="GO:0044550">
    <property type="term" value="P:secondary metabolite biosynthetic process"/>
    <property type="evidence" value="ECO:0007669"/>
    <property type="project" value="UniProtKB-ARBA"/>
</dbReference>
<feature type="region of interest" description="C-terminal hotdog fold" evidence="4">
    <location>
        <begin position="1044"/>
        <end position="1184"/>
    </location>
</feature>
<dbReference type="Gene3D" id="3.40.366.10">
    <property type="entry name" value="Malonyl-Coenzyme A Acyl Carrier Protein, domain 2"/>
    <property type="match status" value="1"/>
</dbReference>
<dbReference type="GO" id="GO:0004312">
    <property type="term" value="F:fatty acid synthase activity"/>
    <property type="evidence" value="ECO:0007669"/>
    <property type="project" value="TreeGrafter"/>
</dbReference>
<dbReference type="InterPro" id="IPR014043">
    <property type="entry name" value="Acyl_transferase_dom"/>
</dbReference>
<dbReference type="InterPro" id="IPR057326">
    <property type="entry name" value="KR_dom"/>
</dbReference>
<dbReference type="InterPro" id="IPR020841">
    <property type="entry name" value="PKS_Beta-ketoAc_synthase_dom"/>
</dbReference>
<dbReference type="InterPro" id="IPR014031">
    <property type="entry name" value="Ketoacyl_synth_C"/>
</dbReference>
<dbReference type="InterPro" id="IPR036291">
    <property type="entry name" value="NAD(P)-bd_dom_sf"/>
</dbReference>
<dbReference type="PANTHER" id="PTHR43775:SF37">
    <property type="entry name" value="SI:DKEY-61P9.11"/>
    <property type="match status" value="1"/>
</dbReference>
<dbReference type="SMART" id="SM00823">
    <property type="entry name" value="PKS_PP"/>
    <property type="match status" value="1"/>
</dbReference>
<evidence type="ECO:0000256" key="3">
    <source>
        <dbReference type="ARBA" id="ARBA00022679"/>
    </source>
</evidence>
<dbReference type="PANTHER" id="PTHR43775">
    <property type="entry name" value="FATTY ACID SYNTHASE"/>
    <property type="match status" value="1"/>
</dbReference>
<dbReference type="SUPFAM" id="SSF52151">
    <property type="entry name" value="FabD/lysophospholipase-like"/>
    <property type="match status" value="1"/>
</dbReference>
<dbReference type="Gene3D" id="3.40.50.720">
    <property type="entry name" value="NAD(P)-binding Rossmann-like Domain"/>
    <property type="match status" value="2"/>
</dbReference>
<dbReference type="Gene3D" id="3.30.70.3290">
    <property type="match status" value="1"/>
</dbReference>
<dbReference type="Proteomes" id="UP000749559">
    <property type="component" value="Unassembled WGS sequence"/>
</dbReference>
<feature type="active site" description="Proton acceptor; for dehydratase activity" evidence="4">
    <location>
        <position position="939"/>
    </location>
</feature>
<dbReference type="Gene3D" id="1.10.1200.10">
    <property type="entry name" value="ACP-like"/>
    <property type="match status" value="1"/>
</dbReference>
<feature type="compositionally biased region" description="Polar residues" evidence="5">
    <location>
        <begin position="2199"/>
        <end position="2208"/>
    </location>
</feature>
<keyword evidence="1" id="KW-0596">Phosphopantetheine</keyword>
<dbReference type="Pfam" id="PF14765">
    <property type="entry name" value="PS-DH"/>
    <property type="match status" value="1"/>
</dbReference>
<dbReference type="InterPro" id="IPR016036">
    <property type="entry name" value="Malonyl_transacylase_ACP-bd"/>
</dbReference>
<feature type="region of interest" description="Disordered" evidence="5">
    <location>
        <begin position="2180"/>
        <end position="2208"/>
    </location>
</feature>
<dbReference type="InterPro" id="IPR020807">
    <property type="entry name" value="PKS_DH"/>
</dbReference>
<dbReference type="InterPro" id="IPR049900">
    <property type="entry name" value="PKS_mFAS_DH"/>
</dbReference>
<dbReference type="InterPro" id="IPR036736">
    <property type="entry name" value="ACP-like_sf"/>
</dbReference>
<dbReference type="SUPFAM" id="SSF47336">
    <property type="entry name" value="ACP-like"/>
    <property type="match status" value="1"/>
</dbReference>
<protein>
    <recommendedName>
        <fullName evidence="11">Polyketide synthase</fullName>
    </recommendedName>
</protein>
<dbReference type="SUPFAM" id="SSF51735">
    <property type="entry name" value="NAD(P)-binding Rossmann-fold domains"/>
    <property type="match status" value="2"/>
</dbReference>
<feature type="domain" description="Ketosynthase family 3 (KS3)" evidence="7">
    <location>
        <begin position="14"/>
        <end position="439"/>
    </location>
</feature>
<dbReference type="Pfam" id="PF00550">
    <property type="entry name" value="PP-binding"/>
    <property type="match status" value="1"/>
</dbReference>
<keyword evidence="10" id="KW-1185">Reference proteome</keyword>
<comment type="caution">
    <text evidence="9">The sequence shown here is derived from an EMBL/GenBank/DDBJ whole genome shotgun (WGS) entry which is preliminary data.</text>
</comment>
<evidence type="ECO:0000256" key="2">
    <source>
        <dbReference type="ARBA" id="ARBA00022553"/>
    </source>
</evidence>
<dbReference type="GO" id="GO:0004315">
    <property type="term" value="F:3-oxoacyl-[acyl-carrier-protein] synthase activity"/>
    <property type="evidence" value="ECO:0007669"/>
    <property type="project" value="InterPro"/>
</dbReference>
<dbReference type="GO" id="GO:0006633">
    <property type="term" value="P:fatty acid biosynthetic process"/>
    <property type="evidence" value="ECO:0007669"/>
    <property type="project" value="InterPro"/>
</dbReference>
<dbReference type="Pfam" id="PF00109">
    <property type="entry name" value="ketoacyl-synt"/>
    <property type="match status" value="1"/>
</dbReference>
<dbReference type="PROSITE" id="PS52004">
    <property type="entry name" value="KS3_2"/>
    <property type="match status" value="1"/>
</dbReference>
<dbReference type="Pfam" id="PF00698">
    <property type="entry name" value="Acyl_transf_1"/>
    <property type="match status" value="1"/>
</dbReference>
<dbReference type="SUPFAM" id="SSF55048">
    <property type="entry name" value="Probable ACP-binding domain of malonyl-CoA ACP transacylase"/>
    <property type="match status" value="1"/>
</dbReference>
<feature type="domain" description="PKS/mFAS DH" evidence="8">
    <location>
        <begin position="903"/>
        <end position="1184"/>
    </location>
</feature>
<feature type="region of interest" description="N-terminal hotdog fold" evidence="4">
    <location>
        <begin position="903"/>
        <end position="1029"/>
    </location>
</feature>
<dbReference type="SMART" id="SM00822">
    <property type="entry name" value="PKS_KR"/>
    <property type="match status" value="1"/>
</dbReference>
<evidence type="ECO:0000256" key="1">
    <source>
        <dbReference type="ARBA" id="ARBA00022450"/>
    </source>
</evidence>
<feature type="domain" description="Carrier" evidence="6">
    <location>
        <begin position="2090"/>
        <end position="2169"/>
    </location>
</feature>
<dbReference type="InterPro" id="IPR009081">
    <property type="entry name" value="PP-bd_ACP"/>
</dbReference>
<dbReference type="InterPro" id="IPR018201">
    <property type="entry name" value="Ketoacyl_synth_AS"/>
</dbReference>
<dbReference type="InterPro" id="IPR049551">
    <property type="entry name" value="PKS_DH_C"/>
</dbReference>
<dbReference type="InterPro" id="IPR016039">
    <property type="entry name" value="Thiolase-like"/>
</dbReference>
<feature type="region of interest" description="Disordered" evidence="5">
    <location>
        <begin position="1752"/>
        <end position="1786"/>
    </location>
</feature>
<dbReference type="CDD" id="cd00833">
    <property type="entry name" value="PKS"/>
    <property type="match status" value="1"/>
</dbReference>
<dbReference type="SMART" id="SM01294">
    <property type="entry name" value="PKS_PP_betabranch"/>
    <property type="match status" value="1"/>
</dbReference>
<dbReference type="InterPro" id="IPR042104">
    <property type="entry name" value="PKS_dehydratase_sf"/>
</dbReference>
<organism evidence="9 10">
    <name type="scientific">Owenia fusiformis</name>
    <name type="common">Polychaete worm</name>
    <dbReference type="NCBI Taxonomy" id="6347"/>
    <lineage>
        <taxon>Eukaryota</taxon>
        <taxon>Metazoa</taxon>
        <taxon>Spiralia</taxon>
        <taxon>Lophotrochozoa</taxon>
        <taxon>Annelida</taxon>
        <taxon>Polychaeta</taxon>
        <taxon>Sedentaria</taxon>
        <taxon>Canalipalpata</taxon>
        <taxon>Sabellida</taxon>
        <taxon>Oweniida</taxon>
        <taxon>Oweniidae</taxon>
        <taxon>Owenia</taxon>
    </lineage>
</organism>
<sequence length="2402" mass="267349">MPTSVRVVANMDLTKAVAIVGVSCNFPGGEGVDKFWETLVESKNHLRVIPEERFNINAFYDTNRDAQGKTYTKHAAFLDSVFDFDNRLFNINEVEASRSDPQHRITLECVFKAFEDGGFPLMEMDGSNTGVYIGSMNDDYKTVLAESFDADNYMATGSAKSILANRVSYTFNLAGPSMAVDTACSSSMVAIHLGRQAILAGECNMAVCGGTNVILNPYMFVNLAKARMSSEKGQCHAFSEEADGYIRGEGCGIVLLKSVEQALRDNDKIWGYIGTGVNSDGHMATPMTAPSMERQQQLMEQVLDTTDVNPKDIDYVEAHGTGTPAGDPIEAKSVGLSIATKRPKEAGPCLVGSVKTNIGHTESAAGTAGLIKILLMMQHNQIAPSIIFNRQNPKIDFTALNMRLPTEIEVWSKHNDKPRLASVNCYGFGGTNSFAVVQQHIQYDTFAAPNHQKTIVVLSANNAWSLKESIKDLLAGLDADGVKLENLAYTSTARRTHYDKRIAIVGADKEEIKKGLEIQLDNIDTKQKRQEKLRTIFVFCGMGTHWLSMGIEMLTNHVNSVFTQTLTSVDEQISKSERWSLIDKLKTKSDLADPSIGQPAIFAIQVSLARQWIEWGIKPSCIVGHSVGEVAACCIAGKLSLEAATNVIVARGKCVQEANGGSMLVVSNYDYTSIKEVAAKFNTEIAAINSPTSCTLSGSKENISALKSHLNNVKQDNGINIFLRELDVSVAYHSKFMDPILDKLKNQLNLIDLAPAPSDHPRCNLISTVSGKAASENDYTTPGYWLRNVRQTVLFRDAMDAVLDVSDYNVILEIGPRPALRTNIKDITGKSSHIILPSFKPNEEWSCLLTSLGRLYELGFGINWKKVHPVQCTPIPFPRYHFKRNYLKYYPEEADVRYRTGENGTIGNLQAHPFITGGMNEGHFVCSVKRDTMPFVFDHKSSNRILVPGATYVELGMSCSVMCDRRLAVSERISTSVRFVSPCTLDGDVATRKLDICITSKKGNNMEFTVSSEKSTHAIGSTTFHDSYTGETDIDVKQIGARCPNEYDASAMYEQLEKFKFTYGPSLQGIQNYKTNGKEWLLKFSTPEPIVNEKDRMLIHPSVLDNILQALVLVPQDGTVAFPFEIGKLTVRKPIPSDALIYIRSESTKKDRVVCHAALLTETGEVIVECKNTVLKLLTGEKFSYQPDVSYSIQWERVPDRSHSENIANSKKCLILEDATGLMKKLRPFINAESTFIAPPAVDSYNDFIRSERSLENILKCHTNNLTQYDLVIFAWGVPEVKYNNVKARTDQVETPILFACSALRQLVQCLYKTSSDTPLYVVTKNSQMYQNDDEPIDLCGASILAMTRALGRERVFQHLFQIDFSTGSSLEIESFVRYLYKPPDQSELAYRGDDVYTNQIKPYLGRPDDHRLPISDINKANAVLVSTDPTKIANPSLLIKNHDNPTTISKSECLVHIESFRVCRNGLFRPDVNDDLNVNVSEPWMTTSHKNSFSVSSIDFIGHVKKPKGDQHERVLVCYPHVVQRTMVIPRKCVIPLNNVPFITNSLCLSLYVISWKIIKHLNTKQLKTKKSSKIYISGFEQHQDLDHILRSLLKASNIYIVRAIEEASHVIILTDGQLPMAEIKNIQKAKSLKQVIIVETINGSKSSNIVCQSLGHKTEIFVLQTLLVLSPYTLQKNLSKATEWIKSLKPSENQLPVYILQSPTDFDSVDDNDTHGGGICVCNLMERTENKLLGQSRGYSNTKWEKSSQRIYQSQDSFNEERQPVSRLRKARSMQQLKRTRDANHQEFDNRVSQCFQIYVGQDDLFRADAAYIHVGGTSGLGAELMKHMAKKGAGYQISLSRSAGKKTEDMEKIERDFGVKIITLSADATKLETLENAVQEFHKLHPGIPIKGIFNGAVVLNDGPLSTMDEAKFQGPTKPKIQGSWNLHLLSFGMDLDFFVMHSSMASTFGNPGQSNYCAGNGFQDALSLYRRYYGYPSLTINWGALDLGILKTNVQAQRVLEKDGINVLDAECIVECFDYALTANPEQIAFVNANWKAMFKSRLIMLANIGNRFIDLMKTHSPEQYEVFSKGARAQVERDSENDVTTELTGGVRAKLKKLLAKLVMTDEDEMNDTTSIVEYGIDSIVVVTLQSDISATFGVDIPVVDLLSDTTTISHLVNKLGGDSEEGDVVSEIKVHHKTPSADDQKQFSDENTDVSSSIATSDSGSVVHESMEVLFSDDRPVLAYKNKKHHSNGSSLDSSEASDSGVSVDEPVMIPFRNGNGRPAVAYNNNHMAKNLDRLDGDLAILEQGSVFNKHSRHGLKRKKQVTVMTDSESYAITWTSGKSVGQVSMSELISVRCRTGKGIHLLDLETTRRTITFFTTSRDKVNKWYKGLNRLLEIKTDECEHWHMGSQCLYW</sequence>
<evidence type="ECO:0008006" key="11">
    <source>
        <dbReference type="Google" id="ProtNLM"/>
    </source>
</evidence>
<keyword evidence="3" id="KW-0808">Transferase</keyword>
<dbReference type="SMART" id="SM00827">
    <property type="entry name" value="PKS_AT"/>
    <property type="match status" value="1"/>
</dbReference>
<dbReference type="GO" id="GO:0031177">
    <property type="term" value="F:phosphopantetheine binding"/>
    <property type="evidence" value="ECO:0007669"/>
    <property type="project" value="InterPro"/>
</dbReference>
<proteinExistence type="predicted"/>
<dbReference type="PROSITE" id="PS00606">
    <property type="entry name" value="KS3_1"/>
    <property type="match status" value="1"/>
</dbReference>
<evidence type="ECO:0000259" key="7">
    <source>
        <dbReference type="PROSITE" id="PS52004"/>
    </source>
</evidence>
<gene>
    <name evidence="9" type="ORF">OFUS_LOCUS23245</name>
</gene>
<dbReference type="SUPFAM" id="SSF53901">
    <property type="entry name" value="Thiolase-like"/>
    <property type="match status" value="1"/>
</dbReference>
<name>A0A8S4Q0H9_OWEFU</name>
<dbReference type="EMBL" id="CAIIXF020000011">
    <property type="protein sequence ID" value="CAH1799202.1"/>
    <property type="molecule type" value="Genomic_DNA"/>
</dbReference>
<evidence type="ECO:0000313" key="10">
    <source>
        <dbReference type="Proteomes" id="UP000749559"/>
    </source>
</evidence>
<reference evidence="9" key="1">
    <citation type="submission" date="2022-03" db="EMBL/GenBank/DDBJ databases">
        <authorList>
            <person name="Martin C."/>
        </authorList>
    </citation>
    <scope>NUCLEOTIDE SEQUENCE</scope>
</reference>
<dbReference type="Gene3D" id="3.40.47.10">
    <property type="match status" value="1"/>
</dbReference>
<keyword evidence="2" id="KW-0597">Phosphoprotein</keyword>
<dbReference type="Pfam" id="PF22621">
    <property type="entry name" value="CurL-like_PKS_C"/>
    <property type="match status" value="1"/>
</dbReference>
<evidence type="ECO:0000259" key="8">
    <source>
        <dbReference type="PROSITE" id="PS52019"/>
    </source>
</evidence>
<evidence type="ECO:0000256" key="5">
    <source>
        <dbReference type="SAM" id="MobiDB-lite"/>
    </source>
</evidence>
<evidence type="ECO:0000313" key="9">
    <source>
        <dbReference type="EMBL" id="CAH1799202.1"/>
    </source>
</evidence>
<feature type="region of interest" description="Disordered" evidence="5">
    <location>
        <begin position="2232"/>
        <end position="2252"/>
    </location>
</feature>
<dbReference type="SMART" id="SM00825">
    <property type="entry name" value="PKS_KS"/>
    <property type="match status" value="1"/>
</dbReference>
<dbReference type="Pfam" id="PF02801">
    <property type="entry name" value="Ketoacyl-synt_C"/>
    <property type="match status" value="1"/>
</dbReference>
<evidence type="ECO:0000259" key="6">
    <source>
        <dbReference type="PROSITE" id="PS50075"/>
    </source>
</evidence>
<evidence type="ECO:0000256" key="4">
    <source>
        <dbReference type="PROSITE-ProRule" id="PRU01363"/>
    </source>
</evidence>
<dbReference type="PROSITE" id="PS52019">
    <property type="entry name" value="PKS_MFAS_DH"/>
    <property type="match status" value="1"/>
</dbReference>
<dbReference type="OrthoDB" id="329835at2759"/>
<dbReference type="InterPro" id="IPR013968">
    <property type="entry name" value="PKS_KR"/>
</dbReference>
<dbReference type="SMART" id="SM00826">
    <property type="entry name" value="PKS_DH"/>
    <property type="match status" value="1"/>
</dbReference>
<dbReference type="InterPro" id="IPR016035">
    <property type="entry name" value="Acyl_Trfase/lysoPLipase"/>
</dbReference>
<dbReference type="InterPro" id="IPR014030">
    <property type="entry name" value="Ketoacyl_synth_N"/>
</dbReference>
<dbReference type="Gene3D" id="3.10.129.110">
    <property type="entry name" value="Polyketide synthase dehydratase"/>
    <property type="match status" value="1"/>
</dbReference>
<feature type="compositionally biased region" description="Basic and acidic residues" evidence="5">
    <location>
        <begin position="2185"/>
        <end position="2194"/>
    </location>
</feature>
<feature type="compositionally biased region" description="Low complexity" evidence="5">
    <location>
        <begin position="2238"/>
        <end position="2252"/>
    </location>
</feature>
<dbReference type="Pfam" id="PF08659">
    <property type="entry name" value="KR"/>
    <property type="match status" value="1"/>
</dbReference>
<dbReference type="InterPro" id="IPR001227">
    <property type="entry name" value="Ac_transferase_dom_sf"/>
</dbReference>
<dbReference type="InterPro" id="IPR050091">
    <property type="entry name" value="PKS_NRPS_Biosynth_Enz"/>
</dbReference>